<evidence type="ECO:0000313" key="2">
    <source>
        <dbReference type="Proteomes" id="UP001177212"/>
    </source>
</evidence>
<dbReference type="RefSeq" id="WP_305473014.1">
    <property type="nucleotide sequence ID" value="NZ_JAUYVT010000020.1"/>
</dbReference>
<dbReference type="Proteomes" id="UP001177212">
    <property type="component" value="Unassembled WGS sequence"/>
</dbReference>
<keyword evidence="2" id="KW-1185">Reference proteome</keyword>
<gene>
    <name evidence="1" type="ORF">Q8W34_17265</name>
</gene>
<dbReference type="EMBL" id="JAUYVT010000020">
    <property type="protein sequence ID" value="MDP2566399.1"/>
    <property type="molecule type" value="Genomic_DNA"/>
</dbReference>
<accession>A0ABT9FIA0</accession>
<evidence type="ECO:0000313" key="1">
    <source>
        <dbReference type="EMBL" id="MDP2566399.1"/>
    </source>
</evidence>
<proteinExistence type="predicted"/>
<reference evidence="1" key="1">
    <citation type="submission" date="2023-07" db="EMBL/GenBank/DDBJ databases">
        <title>Genome content predicts the carbon catabolic preferences of heterotrophic bacteria.</title>
        <authorList>
            <person name="Gralka M."/>
        </authorList>
    </citation>
    <scope>NUCLEOTIDE SEQUENCE</scope>
    <source>
        <strain evidence="1">4G09</strain>
    </source>
</reference>
<name>A0ABT9FIA0_9GAMM</name>
<organism evidence="1 2">
    <name type="scientific">Pseudoalteromonas marina</name>
    <dbReference type="NCBI Taxonomy" id="267375"/>
    <lineage>
        <taxon>Bacteria</taxon>
        <taxon>Pseudomonadati</taxon>
        <taxon>Pseudomonadota</taxon>
        <taxon>Gammaproteobacteria</taxon>
        <taxon>Alteromonadales</taxon>
        <taxon>Pseudoalteromonadaceae</taxon>
        <taxon>Pseudoalteromonas</taxon>
    </lineage>
</organism>
<comment type="caution">
    <text evidence="1">The sequence shown here is derived from an EMBL/GenBank/DDBJ whole genome shotgun (WGS) entry which is preliminary data.</text>
</comment>
<sequence length="162" mass="18048">MTTLIKQQTIEIINKDLVIESAAQLGRSLGHGSDWTPNNLMVAVQLLEDLGKKPRLKHGYSISSSGTVVELKQNNDLIPFELYDESEGDTIEGYIDTKDNLGIALHFEGYGDCCSNDDNGTPVYIEKFDNDVKVRVYSNINSEDATHSISLENSKLDKRKPE</sequence>
<protein>
    <submittedName>
        <fullName evidence="1">Uncharacterized protein</fullName>
    </submittedName>
</protein>